<dbReference type="Proteomes" id="UP000001572">
    <property type="component" value="Chromosome"/>
</dbReference>
<evidence type="ECO:0000313" key="2">
    <source>
        <dbReference type="Proteomes" id="UP000001572"/>
    </source>
</evidence>
<name>A6TLD7_ALKMQ</name>
<reference evidence="2" key="1">
    <citation type="journal article" date="2016" name="Genome Announc.">
        <title>Complete genome sequence of Alkaliphilus metalliredigens strain QYMF, an alkaliphilic and metal-reducing bacterium isolated from borax-contaminated leachate ponds.</title>
        <authorList>
            <person name="Hwang C."/>
            <person name="Copeland A."/>
            <person name="Lucas S."/>
            <person name="Lapidus A."/>
            <person name="Barry K."/>
            <person name="Detter J.C."/>
            <person name="Glavina Del Rio T."/>
            <person name="Hammon N."/>
            <person name="Israni S."/>
            <person name="Dalin E."/>
            <person name="Tice H."/>
            <person name="Pitluck S."/>
            <person name="Chertkov O."/>
            <person name="Brettin T."/>
            <person name="Bruce D."/>
            <person name="Han C."/>
            <person name="Schmutz J."/>
            <person name="Larimer F."/>
            <person name="Land M.L."/>
            <person name="Hauser L."/>
            <person name="Kyrpides N."/>
            <person name="Mikhailova N."/>
            <person name="Ye Q."/>
            <person name="Zhou J."/>
            <person name="Richardson P."/>
            <person name="Fields M.W."/>
        </authorList>
    </citation>
    <scope>NUCLEOTIDE SEQUENCE [LARGE SCALE GENOMIC DNA]</scope>
    <source>
        <strain evidence="2">QYMF</strain>
    </source>
</reference>
<dbReference type="STRING" id="293826.Amet_0780"/>
<dbReference type="eggNOG" id="COG4729">
    <property type="taxonomic scope" value="Bacteria"/>
</dbReference>
<evidence type="ECO:0008006" key="3">
    <source>
        <dbReference type="Google" id="ProtNLM"/>
    </source>
</evidence>
<dbReference type="AlphaFoldDB" id="A6TLD7"/>
<evidence type="ECO:0000313" key="1">
    <source>
        <dbReference type="EMBL" id="ABR47005.1"/>
    </source>
</evidence>
<keyword evidence="2" id="KW-1185">Reference proteome</keyword>
<organism evidence="1 2">
    <name type="scientific">Alkaliphilus metalliredigens (strain QYMF)</name>
    <dbReference type="NCBI Taxonomy" id="293826"/>
    <lineage>
        <taxon>Bacteria</taxon>
        <taxon>Bacillati</taxon>
        <taxon>Bacillota</taxon>
        <taxon>Clostridia</taxon>
        <taxon>Peptostreptococcales</taxon>
        <taxon>Natronincolaceae</taxon>
        <taxon>Alkaliphilus</taxon>
    </lineage>
</organism>
<dbReference type="InterPro" id="IPR015001">
    <property type="entry name" value="DUF1850"/>
</dbReference>
<dbReference type="Pfam" id="PF08905">
    <property type="entry name" value="DUF1850"/>
    <property type="match status" value="1"/>
</dbReference>
<dbReference type="KEGG" id="amt:Amet_0780"/>
<gene>
    <name evidence="1" type="ordered locus">Amet_0780</name>
</gene>
<dbReference type="EMBL" id="CP000724">
    <property type="protein sequence ID" value="ABR47005.1"/>
    <property type="molecule type" value="Genomic_DNA"/>
</dbReference>
<protein>
    <recommendedName>
        <fullName evidence="3">DUF1850 domain-containing protein</fullName>
    </recommendedName>
</protein>
<accession>A6TLD7</accession>
<proteinExistence type="predicted"/>
<dbReference type="HOGENOM" id="CLU_131574_0_0_9"/>
<sequence length="161" mass="18673">MLKYNIKRMSVILIIVLVMIPILLVGRGQLSLQYELNIMDQENEQVLKSKLVRQGDEIAFYWIHSVEHTSWVEIFTLEGQQLKLQEIRLQGFGAGIPHERGQVTRVEGGEIIMSQIDEDYESYQWIHSHTATEKITINGQVFIRAGSLPHHGFMKMIIKER</sequence>
<dbReference type="RefSeq" id="WP_012062048.1">
    <property type="nucleotide sequence ID" value="NC_009633.1"/>
</dbReference>
<dbReference type="OrthoDB" id="4411648at2"/>